<proteinExistence type="predicted"/>
<dbReference type="Proteomes" id="UP001180551">
    <property type="component" value="Unassembled WGS sequence"/>
</dbReference>
<protein>
    <submittedName>
        <fullName evidence="1">Uncharacterized protein</fullName>
    </submittedName>
</protein>
<name>A0ABU2T5I4_9ACTN</name>
<reference evidence="1" key="1">
    <citation type="submission" date="2024-05" db="EMBL/GenBank/DDBJ databases">
        <title>30 novel species of actinomycetes from the DSMZ collection.</title>
        <authorList>
            <person name="Nouioui I."/>
        </authorList>
    </citation>
    <scope>NUCLEOTIDE SEQUENCE</scope>
    <source>
        <strain evidence="1">DSM 41527</strain>
    </source>
</reference>
<sequence length="179" mass="19860">MPGAGWQRQGALADQHNPLPAEAFWDACRLWLEAEAEPEALLYSLWVDWFEDRDTSATAFAEVLGNDLASLPAQEVPAGQDRGPLLRRARRVLEASGPVPWPVKQPAYRTAAGIPELHPALFRGLLGSYHDVYGDLEPEPAVALLKQLDLPDGTEHLTELHQVLQAGHRNHHLAPHAWR</sequence>
<accession>A0ABU2T5I4</accession>
<dbReference type="EMBL" id="JAVRFE010000010">
    <property type="protein sequence ID" value="MDT0456076.1"/>
    <property type="molecule type" value="Genomic_DNA"/>
</dbReference>
<comment type="caution">
    <text evidence="1">The sequence shown here is derived from an EMBL/GenBank/DDBJ whole genome shotgun (WGS) entry which is preliminary data.</text>
</comment>
<gene>
    <name evidence="1" type="ORF">RM550_10020</name>
</gene>
<evidence type="ECO:0000313" key="1">
    <source>
        <dbReference type="EMBL" id="MDT0456076.1"/>
    </source>
</evidence>
<keyword evidence="2" id="KW-1185">Reference proteome</keyword>
<evidence type="ECO:0000313" key="2">
    <source>
        <dbReference type="Proteomes" id="UP001180551"/>
    </source>
</evidence>
<organism evidence="1 2">
    <name type="scientific">Streptomyces mooreae</name>
    <dbReference type="NCBI Taxonomy" id="3075523"/>
    <lineage>
        <taxon>Bacteria</taxon>
        <taxon>Bacillati</taxon>
        <taxon>Actinomycetota</taxon>
        <taxon>Actinomycetes</taxon>
        <taxon>Kitasatosporales</taxon>
        <taxon>Streptomycetaceae</taxon>
        <taxon>Streptomyces</taxon>
    </lineage>
</organism>
<dbReference type="RefSeq" id="WP_311623356.1">
    <property type="nucleotide sequence ID" value="NZ_JAVRFE010000010.1"/>
</dbReference>